<name>A0ABX9W2V9_9GAMM</name>
<evidence type="ECO:0000313" key="2">
    <source>
        <dbReference type="Proteomes" id="UP000274695"/>
    </source>
</evidence>
<organism evidence="1 2">
    <name type="scientific">Zhongshania marina</name>
    <dbReference type="NCBI Taxonomy" id="2304603"/>
    <lineage>
        <taxon>Bacteria</taxon>
        <taxon>Pseudomonadati</taxon>
        <taxon>Pseudomonadota</taxon>
        <taxon>Gammaproteobacteria</taxon>
        <taxon>Cellvibrionales</taxon>
        <taxon>Spongiibacteraceae</taxon>
        <taxon>Zhongshania</taxon>
    </lineage>
</organism>
<evidence type="ECO:0000313" key="1">
    <source>
        <dbReference type="EMBL" id="RNL64505.1"/>
    </source>
</evidence>
<proteinExistence type="predicted"/>
<dbReference type="RefSeq" id="WP_123182319.1">
    <property type="nucleotide sequence ID" value="NZ_RHGB01000008.1"/>
</dbReference>
<dbReference type="Proteomes" id="UP000274695">
    <property type="component" value="Unassembled WGS sequence"/>
</dbReference>
<gene>
    <name evidence="1" type="ORF">D0911_08795</name>
</gene>
<sequence>MKVEWQFDRASEVHPVICGCEYCTAHNAQYVFQADTVVEIHIREFSFYRQIQQGTKTAVFHECLSCGMLVCVTVDSGGQVYGAINRDCFPEKLVFATPLRVDHDGAPIQDRIKKWEQNWCSSVTINSGWIAGH</sequence>
<reference evidence="1 2" key="1">
    <citation type="submission" date="2018-10" db="EMBL/GenBank/DDBJ databases">
        <title>Draft genome sequence of Zhongshania sp. DSW25-10.</title>
        <authorList>
            <person name="Oh J."/>
        </authorList>
    </citation>
    <scope>NUCLEOTIDE SEQUENCE [LARGE SCALE GENOMIC DNA]</scope>
    <source>
        <strain evidence="1 2">DSW25-10</strain>
    </source>
</reference>
<evidence type="ECO:0008006" key="3">
    <source>
        <dbReference type="Google" id="ProtNLM"/>
    </source>
</evidence>
<keyword evidence="2" id="KW-1185">Reference proteome</keyword>
<comment type="caution">
    <text evidence="1">The sequence shown here is derived from an EMBL/GenBank/DDBJ whole genome shotgun (WGS) entry which is preliminary data.</text>
</comment>
<protein>
    <recommendedName>
        <fullName evidence="3">CENP-V/GFA domain-containing protein</fullName>
    </recommendedName>
</protein>
<accession>A0ABX9W2V9</accession>
<dbReference type="EMBL" id="RHGB01000008">
    <property type="protein sequence ID" value="RNL64505.1"/>
    <property type="molecule type" value="Genomic_DNA"/>
</dbReference>